<dbReference type="PANTHER" id="PTHR33129">
    <property type="entry name" value="PROTEIN KINASE DOMAIN-CONTAINING PROTEIN-RELATED"/>
    <property type="match status" value="1"/>
</dbReference>
<organism evidence="2">
    <name type="scientific">Cladocopium goreaui</name>
    <dbReference type="NCBI Taxonomy" id="2562237"/>
    <lineage>
        <taxon>Eukaryota</taxon>
        <taxon>Sar</taxon>
        <taxon>Alveolata</taxon>
        <taxon>Dinophyceae</taxon>
        <taxon>Suessiales</taxon>
        <taxon>Symbiodiniaceae</taxon>
        <taxon>Cladocopium</taxon>
    </lineage>
</organism>
<keyword evidence="1" id="KW-0732">Signal</keyword>
<feature type="signal peptide" evidence="1">
    <location>
        <begin position="1"/>
        <end position="28"/>
    </location>
</feature>
<dbReference type="OrthoDB" id="2340858at2759"/>
<reference evidence="3" key="2">
    <citation type="submission" date="2024-04" db="EMBL/GenBank/DDBJ databases">
        <authorList>
            <person name="Chen Y."/>
            <person name="Shah S."/>
            <person name="Dougan E. K."/>
            <person name="Thang M."/>
            <person name="Chan C."/>
        </authorList>
    </citation>
    <scope>NUCLEOTIDE SEQUENCE [LARGE SCALE GENOMIC DNA]</scope>
</reference>
<dbReference type="EMBL" id="CAMXCT010000977">
    <property type="protein sequence ID" value="CAI3985292.1"/>
    <property type="molecule type" value="Genomic_DNA"/>
</dbReference>
<evidence type="ECO:0000313" key="4">
    <source>
        <dbReference type="Proteomes" id="UP001152797"/>
    </source>
</evidence>
<dbReference type="Proteomes" id="UP001152797">
    <property type="component" value="Unassembled WGS sequence"/>
</dbReference>
<feature type="chain" id="PRO_5043270131" evidence="1">
    <location>
        <begin position="29"/>
        <end position="605"/>
    </location>
</feature>
<sequence length="605" mass="69018">MRRNAVRFMLLFVSFCLWHFRPPHVSFAQSPRQPKLLEQKLSEVSSDKVSDWIKVQIEDLGYGFDIAEKVGQALSGFTRQVLMRMSRDDLFSELGSTTIDGNMKRALARGLNLCIQAAPQPQPLQPVATPSETDKPFALALDDAKLDESGRMLTTEKGSFKRQSTSEIWNEKKFYIRECYQHIADLMFQKNPPAMSLLGSSGIGKSNFMIYLIWRRFQDPELSKFPVFLHRLDKITQFKTGEEPLEVDVRTLRSAPSQALYIMDADNQYECYVDCQSLWITSARKPESPAFNTEHFKHANNCCGEFFLPPWTLDEMLDAKAMPLHGLPQQVVEERFGIFGGTARFVLRTDENLVQKDRERLEGALNSADALSTLEISSDMKAISKNTHLLVKMYPKRNFSFFDVNVSSPYVCQELVKRNWQKRRKALWERIEEGRITGIGFALFEEAFHQFMQDQKLPKVKLRARRLTRDGTQSDTTVGFTGGLDGVLITGNPKPVIEAGKYYQPTSKTFPAFDAWTSEGLFQMTVAATHKIKFPEKGEPGQQASKVAVEAAKKHGGKVKFYFVVPSFQFDGGWKGVQKVDFPENPEMEDKIEQWVVCFEENLPK</sequence>
<dbReference type="PANTHER" id="PTHR33129:SF1">
    <property type="entry name" value="ATP-BINDING PROTEIN"/>
    <property type="match status" value="1"/>
</dbReference>
<name>A0A9P1C4E5_9DINO</name>
<gene>
    <name evidence="2" type="ORF">C1SCF055_LOCUS12759</name>
</gene>
<dbReference type="EMBL" id="CAMXCT030000977">
    <property type="protein sequence ID" value="CAL4772604.1"/>
    <property type="molecule type" value="Genomic_DNA"/>
</dbReference>
<evidence type="ECO:0000313" key="3">
    <source>
        <dbReference type="EMBL" id="CAL1138667.1"/>
    </source>
</evidence>
<evidence type="ECO:0000256" key="1">
    <source>
        <dbReference type="SAM" id="SignalP"/>
    </source>
</evidence>
<dbReference type="AlphaFoldDB" id="A0A9P1C4E5"/>
<comment type="caution">
    <text evidence="2">The sequence shown here is derived from an EMBL/GenBank/DDBJ whole genome shotgun (WGS) entry which is preliminary data.</text>
</comment>
<evidence type="ECO:0000313" key="2">
    <source>
        <dbReference type="EMBL" id="CAI3985292.1"/>
    </source>
</evidence>
<proteinExistence type="predicted"/>
<dbReference type="InterPro" id="IPR052980">
    <property type="entry name" value="Crinkler_effector"/>
</dbReference>
<reference evidence="2" key="1">
    <citation type="submission" date="2022-10" db="EMBL/GenBank/DDBJ databases">
        <authorList>
            <person name="Chen Y."/>
            <person name="Dougan E. K."/>
            <person name="Chan C."/>
            <person name="Rhodes N."/>
            <person name="Thang M."/>
        </authorList>
    </citation>
    <scope>NUCLEOTIDE SEQUENCE</scope>
</reference>
<protein>
    <submittedName>
        <fullName evidence="2">Uncharacterized protein</fullName>
    </submittedName>
</protein>
<accession>A0A9P1C4E5</accession>
<keyword evidence="4" id="KW-1185">Reference proteome</keyword>
<dbReference type="EMBL" id="CAMXCT020000977">
    <property type="protein sequence ID" value="CAL1138667.1"/>
    <property type="molecule type" value="Genomic_DNA"/>
</dbReference>